<feature type="domain" description="Tripartite ATP-independent periplasmic transporters DctQ component" evidence="11">
    <location>
        <begin position="39"/>
        <end position="164"/>
    </location>
</feature>
<evidence type="ECO:0000256" key="8">
    <source>
        <dbReference type="ARBA" id="ARBA00038436"/>
    </source>
</evidence>
<keyword evidence="13" id="KW-1185">Reference proteome</keyword>
<comment type="similarity">
    <text evidence="8">Belongs to the TRAP transporter small permease family.</text>
</comment>
<evidence type="ECO:0000256" key="9">
    <source>
        <dbReference type="SAM" id="MobiDB-lite"/>
    </source>
</evidence>
<sequence>MSDTSEGTGEGPPPRSRPAAVRWLETAELAVGVALLALILVLMLTQALQRHLPVTGWVWTGELARLGLVWLAFSLAGYLLGRDEHIALKLVDFAPSAWVRRGVWVVANLVVAAVCAAFTAEAAELVFGGSPMTTPALGIPMSFVYAIPLVGLALAALRAAANAFLPGPPAEPLPADTDTDADTGEADR</sequence>
<feature type="transmembrane region" description="Helical" evidence="10">
    <location>
        <begin position="143"/>
        <end position="165"/>
    </location>
</feature>
<gene>
    <name evidence="12" type="ORF">RM446_00995</name>
</gene>
<reference evidence="13" key="1">
    <citation type="submission" date="2023-07" db="EMBL/GenBank/DDBJ databases">
        <title>30 novel species of actinomycetes from the DSMZ collection.</title>
        <authorList>
            <person name="Nouioui I."/>
        </authorList>
    </citation>
    <scope>NUCLEOTIDE SEQUENCE [LARGE SCALE GENOMIC DNA]</scope>
    <source>
        <strain evidence="13">DSM 45055</strain>
    </source>
</reference>
<keyword evidence="3" id="KW-1003">Cell membrane</keyword>
<feature type="compositionally biased region" description="Acidic residues" evidence="9">
    <location>
        <begin position="177"/>
        <end position="188"/>
    </location>
</feature>
<dbReference type="InterPro" id="IPR055348">
    <property type="entry name" value="DctQ"/>
</dbReference>
<dbReference type="RefSeq" id="WP_311543108.1">
    <property type="nucleotide sequence ID" value="NZ_JAVREK010000001.1"/>
</dbReference>
<evidence type="ECO:0000256" key="1">
    <source>
        <dbReference type="ARBA" id="ARBA00004429"/>
    </source>
</evidence>
<evidence type="ECO:0000313" key="12">
    <source>
        <dbReference type="EMBL" id="MDT0300686.1"/>
    </source>
</evidence>
<dbReference type="Proteomes" id="UP001183226">
    <property type="component" value="Unassembled WGS sequence"/>
</dbReference>
<name>A0ABU2KN80_9ACTN</name>
<evidence type="ECO:0000256" key="6">
    <source>
        <dbReference type="ARBA" id="ARBA00022989"/>
    </source>
</evidence>
<keyword evidence="2" id="KW-0813">Transport</keyword>
<evidence type="ECO:0000256" key="5">
    <source>
        <dbReference type="ARBA" id="ARBA00022692"/>
    </source>
</evidence>
<dbReference type="Pfam" id="PF04290">
    <property type="entry name" value="DctQ"/>
    <property type="match status" value="1"/>
</dbReference>
<dbReference type="PANTHER" id="PTHR35011:SF2">
    <property type="entry name" value="2,3-DIKETO-L-GULONATE TRAP TRANSPORTER SMALL PERMEASE PROTEIN YIAM"/>
    <property type="match status" value="1"/>
</dbReference>
<dbReference type="PANTHER" id="PTHR35011">
    <property type="entry name" value="2,3-DIKETO-L-GULONATE TRAP TRANSPORTER SMALL PERMEASE PROTEIN YIAM"/>
    <property type="match status" value="1"/>
</dbReference>
<keyword evidence="4" id="KW-0997">Cell inner membrane</keyword>
<evidence type="ECO:0000256" key="3">
    <source>
        <dbReference type="ARBA" id="ARBA00022475"/>
    </source>
</evidence>
<feature type="region of interest" description="Disordered" evidence="9">
    <location>
        <begin position="169"/>
        <end position="188"/>
    </location>
</feature>
<dbReference type="InterPro" id="IPR007387">
    <property type="entry name" value="TRAP_DctQ"/>
</dbReference>
<keyword evidence="7 10" id="KW-0472">Membrane</keyword>
<evidence type="ECO:0000256" key="7">
    <source>
        <dbReference type="ARBA" id="ARBA00023136"/>
    </source>
</evidence>
<accession>A0ABU2KN80</accession>
<evidence type="ECO:0000256" key="10">
    <source>
        <dbReference type="SAM" id="Phobius"/>
    </source>
</evidence>
<evidence type="ECO:0000256" key="4">
    <source>
        <dbReference type="ARBA" id="ARBA00022519"/>
    </source>
</evidence>
<comment type="caution">
    <text evidence="12">The sequence shown here is derived from an EMBL/GenBank/DDBJ whole genome shotgun (WGS) entry which is preliminary data.</text>
</comment>
<protein>
    <submittedName>
        <fullName evidence="12">TRAP transporter small permease subunit</fullName>
    </submittedName>
</protein>
<comment type="subcellular location">
    <subcellularLocation>
        <location evidence="1">Cell inner membrane</location>
        <topology evidence="1">Multi-pass membrane protein</topology>
    </subcellularLocation>
</comment>
<feature type="transmembrane region" description="Helical" evidence="10">
    <location>
        <begin position="102"/>
        <end position="123"/>
    </location>
</feature>
<keyword evidence="6 10" id="KW-1133">Transmembrane helix</keyword>
<dbReference type="EMBL" id="JAVREK010000001">
    <property type="protein sequence ID" value="MDT0300686.1"/>
    <property type="molecule type" value="Genomic_DNA"/>
</dbReference>
<evidence type="ECO:0000259" key="11">
    <source>
        <dbReference type="Pfam" id="PF04290"/>
    </source>
</evidence>
<proteinExistence type="inferred from homology"/>
<organism evidence="12 13">
    <name type="scientific">Streptomonospora wellingtoniae</name>
    <dbReference type="NCBI Taxonomy" id="3075544"/>
    <lineage>
        <taxon>Bacteria</taxon>
        <taxon>Bacillati</taxon>
        <taxon>Actinomycetota</taxon>
        <taxon>Actinomycetes</taxon>
        <taxon>Streptosporangiales</taxon>
        <taxon>Nocardiopsidaceae</taxon>
        <taxon>Streptomonospora</taxon>
    </lineage>
</organism>
<evidence type="ECO:0000256" key="2">
    <source>
        <dbReference type="ARBA" id="ARBA00022448"/>
    </source>
</evidence>
<keyword evidence="5 10" id="KW-0812">Transmembrane</keyword>
<feature type="transmembrane region" description="Helical" evidence="10">
    <location>
        <begin position="63"/>
        <end position="81"/>
    </location>
</feature>
<evidence type="ECO:0000313" key="13">
    <source>
        <dbReference type="Proteomes" id="UP001183226"/>
    </source>
</evidence>
<feature type="transmembrane region" description="Helical" evidence="10">
    <location>
        <begin position="23"/>
        <end position="43"/>
    </location>
</feature>